<keyword evidence="3" id="KW-1185">Reference proteome</keyword>
<evidence type="ECO:0000313" key="3">
    <source>
        <dbReference type="Proteomes" id="UP000306985"/>
    </source>
</evidence>
<evidence type="ECO:0000256" key="1">
    <source>
        <dbReference type="SAM" id="MobiDB-lite"/>
    </source>
</evidence>
<protein>
    <submittedName>
        <fullName evidence="2">Winged helix-turn-helix domain-containing protein</fullName>
    </submittedName>
</protein>
<comment type="caution">
    <text evidence="2">The sequence shown here is derived from an EMBL/GenBank/DDBJ whole genome shotgun (WGS) entry which is preliminary data.</text>
</comment>
<proteinExistence type="predicted"/>
<dbReference type="PANTHER" id="PTHR30528">
    <property type="entry name" value="CYTOPLASMIC PROTEIN"/>
    <property type="match status" value="1"/>
</dbReference>
<gene>
    <name evidence="2" type="ORF">FDO65_04645</name>
</gene>
<dbReference type="InterPro" id="IPR009351">
    <property type="entry name" value="AlkZ-like"/>
</dbReference>
<sequence length="436" mass="47945">MTPSIPMTSPKSAVPPPAGPSLTIAQARRIAIAAQGLHRPPASTGGSVTAAALVKLVRRLGLLQIDSVNVLARAHLMPVFSRLGSYDTALLDRVAWPATSRGERHRALVETWAHEASLVPVETMPLLRWKQQQLATRWERHARRLRAQHPGVIEEIVDIVRDLGPRSAGEIEAELQERAHQPRRGQAGWWEWSATKQACEFLFGTGVFAVARRRGFERLYDLSERVLPPEIIATPTLDPADAHRALVAHAATAFGIATATDLADYFRLPVAGARRAVAELVEAGELQPVAVDGWREPAYRHRDARLPRAVDGAALVSPFDPLVWFRPRDERLLDFHYRIEIYTPAAKRVHGYYVLPLLIGDRIVGRFDLKADRATGRLLVPAAWREPGVPTGPDLTVRAAGVLRSLADWLGLGEIVVAETGTWAQDLRGVLGGPAR</sequence>
<organism evidence="2 3">
    <name type="scientific">Nakamurella flava</name>
    <dbReference type="NCBI Taxonomy" id="2576308"/>
    <lineage>
        <taxon>Bacteria</taxon>
        <taxon>Bacillati</taxon>
        <taxon>Actinomycetota</taxon>
        <taxon>Actinomycetes</taxon>
        <taxon>Nakamurellales</taxon>
        <taxon>Nakamurellaceae</taxon>
        <taxon>Nakamurella</taxon>
    </lineage>
</organism>
<accession>A0A4U6QKY3</accession>
<reference evidence="2 3" key="1">
    <citation type="submission" date="2019-05" db="EMBL/GenBank/DDBJ databases">
        <title>Nakamurella sp. N5BH11, whole genome shotgun sequence.</title>
        <authorList>
            <person name="Tuo L."/>
        </authorList>
    </citation>
    <scope>NUCLEOTIDE SEQUENCE [LARGE SCALE GENOMIC DNA]</scope>
    <source>
        <strain evidence="2 3">N5BH11</strain>
    </source>
</reference>
<dbReference type="EMBL" id="SZZH01000001">
    <property type="protein sequence ID" value="TKV60949.1"/>
    <property type="molecule type" value="Genomic_DNA"/>
</dbReference>
<name>A0A4U6QKY3_9ACTN</name>
<feature type="region of interest" description="Disordered" evidence="1">
    <location>
        <begin position="1"/>
        <end position="20"/>
    </location>
</feature>
<dbReference type="Proteomes" id="UP000306985">
    <property type="component" value="Unassembled WGS sequence"/>
</dbReference>
<dbReference type="AlphaFoldDB" id="A0A4U6QKY3"/>
<evidence type="ECO:0000313" key="2">
    <source>
        <dbReference type="EMBL" id="TKV60949.1"/>
    </source>
</evidence>
<feature type="compositionally biased region" description="Polar residues" evidence="1">
    <location>
        <begin position="1"/>
        <end position="11"/>
    </location>
</feature>
<dbReference type="OrthoDB" id="9787207at2"/>
<dbReference type="Pfam" id="PF06224">
    <property type="entry name" value="AlkZ-like"/>
    <property type="match status" value="1"/>
</dbReference>
<dbReference type="PANTHER" id="PTHR30528:SF0">
    <property type="entry name" value="CYTOPLASMIC PROTEIN"/>
    <property type="match status" value="1"/>
</dbReference>